<dbReference type="GO" id="GO:0006310">
    <property type="term" value="P:DNA recombination"/>
    <property type="evidence" value="ECO:0007669"/>
    <property type="project" value="UniProtKB-KW"/>
</dbReference>
<gene>
    <name evidence="5" type="ORF">QTG54_010850</name>
</gene>
<dbReference type="GO" id="GO:0003677">
    <property type="term" value="F:DNA binding"/>
    <property type="evidence" value="ECO:0007669"/>
    <property type="project" value="InterPro"/>
</dbReference>
<dbReference type="InterPro" id="IPR004887">
    <property type="entry name" value="GSH_synth_subst-bd"/>
</dbReference>
<feature type="transmembrane region" description="Helical" evidence="3">
    <location>
        <begin position="37"/>
        <end position="59"/>
    </location>
</feature>
<sequence length="996" mass="111180">MKPYLTNLKKELAKAKSEGKVAEQDADPICFSLFEQICIWAVMSGQIFVWVFLVLQWNLMARASNVDSISFSNFWSKNDTILFKYDTNKKDRAGEHTTEKHCYANPLNPFVCLFLAMGCYLCINQQKYEQNSSNSLFRAQGKDKSASNSFSKALHKLIKFATRSADVLDSHSVREGHFGPHGVRKGAITHVTTGSMDGPPLPSILHRGEWSMGKVMDIYVRFCSIGDTYLGRCLAGLLPDKPNFDILPPHFSVGIENKHVNEAMKQCFGVILDKHSGEGIQGCLLLFLASIVYHNEWLKSHIAKGKSHPFLQIPILNNSKLLEELEKLVTLEPAGAVKSATGVPATVAIREEVRDAVKLLHEYRKEVQWLKDNMVNMMKDAMEQKYTENGNITASFVEGTVSRLVGKVIDQVAHKMEESEARLMARLDETSTCNTGDTREVTRAVTRATPLLEAQLYPTYTYHDPNATGRNKNNTSWDVPLHFTLQTSGLFEGFRAWLTGYPAESTVTHTTDSAGNAVEVTTRTPVKPMRLLKNGNLPKQFKKAYDNNYKPVMEVLEEAVESDIVNRHVDEMDHSFLRSTYERAFDAACVKYPDFRTGIKKNWKVSTFCKKVRETNTAENTANGTKRSAANGLQVQQKSERSATSTSSSYITAPISLLPQAYPHGQFQHGLALSTPFNLLVDRISRNGKFLQETLKGVRDVDEFTGMLLTLYEAIYLSDGHSSEQHAKGADRLGILRSDYMLHCSQAANNEYSIKQVELNTIASSFAGLASSVAKLHGFLTRRLGEEGLQEFLDVNERAVMGDSSDGIVDGDGERGVPQSLAMIRLPAAMAVAYDRYCARFNIGSSSNNDNNNGEHKSDAAVIKPVILFVVQPNETNTVDQRLLEFALWDNHEIPVVRMSLGEIHERVTLDEASGRLTIQNDDQGDNCGAVQEVVVVYFRAGYAPTDYPSGYNTADGSGIEWLARERLERGRCFNDAVRVVLILAPYRAVRRWLVI</sequence>
<dbReference type="EC" id="6.3.2.3" evidence="5"/>
<keyword evidence="3" id="KW-0472">Membrane</keyword>
<dbReference type="SUPFAM" id="SSF56349">
    <property type="entry name" value="DNA breaking-rejoining enzymes"/>
    <property type="match status" value="1"/>
</dbReference>
<keyword evidence="6" id="KW-1185">Reference proteome</keyword>
<keyword evidence="3" id="KW-0812">Transmembrane</keyword>
<dbReference type="SUPFAM" id="SSF52440">
    <property type="entry name" value="PreATP-grasp domain"/>
    <property type="match status" value="1"/>
</dbReference>
<dbReference type="InterPro" id="IPR037013">
    <property type="entry name" value="GSH-S_sub-bd_sf"/>
</dbReference>
<feature type="region of interest" description="Disordered" evidence="2">
    <location>
        <begin position="618"/>
        <end position="646"/>
    </location>
</feature>
<evidence type="ECO:0000313" key="6">
    <source>
        <dbReference type="Proteomes" id="UP001224775"/>
    </source>
</evidence>
<dbReference type="GO" id="GO:0005829">
    <property type="term" value="C:cytosol"/>
    <property type="evidence" value="ECO:0007669"/>
    <property type="project" value="TreeGrafter"/>
</dbReference>
<keyword evidence="5" id="KW-0436">Ligase</keyword>
<dbReference type="EMBL" id="JATAAI010000021">
    <property type="protein sequence ID" value="KAK1738181.1"/>
    <property type="molecule type" value="Genomic_DNA"/>
</dbReference>
<dbReference type="InterPro" id="IPR011010">
    <property type="entry name" value="DNA_brk_join_enz"/>
</dbReference>
<evidence type="ECO:0000256" key="3">
    <source>
        <dbReference type="SAM" id="Phobius"/>
    </source>
</evidence>
<protein>
    <submittedName>
        <fullName evidence="5">Glutathione synthetase</fullName>
        <ecNumber evidence="5">6.3.2.3</ecNumber>
    </submittedName>
</protein>
<evidence type="ECO:0000256" key="2">
    <source>
        <dbReference type="SAM" id="MobiDB-lite"/>
    </source>
</evidence>
<dbReference type="InterPro" id="IPR016185">
    <property type="entry name" value="PreATP-grasp_dom_sf"/>
</dbReference>
<dbReference type="GO" id="GO:0004363">
    <property type="term" value="F:glutathione synthase activity"/>
    <property type="evidence" value="ECO:0007669"/>
    <property type="project" value="UniProtKB-EC"/>
</dbReference>
<feature type="compositionally biased region" description="Polar residues" evidence="2">
    <location>
        <begin position="624"/>
        <end position="637"/>
    </location>
</feature>
<dbReference type="PANTHER" id="PTHR11130:SF0">
    <property type="entry name" value="GLUTATHIONE SYNTHETASE"/>
    <property type="match status" value="1"/>
</dbReference>
<dbReference type="AlphaFoldDB" id="A0AAD8Y3M6"/>
<dbReference type="Proteomes" id="UP001224775">
    <property type="component" value="Unassembled WGS sequence"/>
</dbReference>
<dbReference type="SUPFAM" id="SSF56059">
    <property type="entry name" value="Glutathione synthetase ATP-binding domain-like"/>
    <property type="match status" value="1"/>
</dbReference>
<name>A0AAD8Y3M6_9STRA</name>
<dbReference type="GO" id="GO:0043295">
    <property type="term" value="F:glutathione binding"/>
    <property type="evidence" value="ECO:0007669"/>
    <property type="project" value="TreeGrafter"/>
</dbReference>
<dbReference type="Gene3D" id="3.40.50.1760">
    <property type="entry name" value="Glutathione synthase, substrate-binding domain superfamily, eukaryotic"/>
    <property type="match status" value="1"/>
</dbReference>
<organism evidence="5 6">
    <name type="scientific">Skeletonema marinoi</name>
    <dbReference type="NCBI Taxonomy" id="267567"/>
    <lineage>
        <taxon>Eukaryota</taxon>
        <taxon>Sar</taxon>
        <taxon>Stramenopiles</taxon>
        <taxon>Ochrophyta</taxon>
        <taxon>Bacillariophyta</taxon>
        <taxon>Coscinodiscophyceae</taxon>
        <taxon>Thalassiosirophycidae</taxon>
        <taxon>Thalassiosirales</taxon>
        <taxon>Skeletonemataceae</taxon>
        <taxon>Skeletonema</taxon>
        <taxon>Skeletonema marinoi-dohrnii complex</taxon>
    </lineage>
</organism>
<dbReference type="InterPro" id="IPR005615">
    <property type="entry name" value="Glutathione_synthase"/>
</dbReference>
<evidence type="ECO:0000313" key="5">
    <source>
        <dbReference type="EMBL" id="KAK1738181.1"/>
    </source>
</evidence>
<dbReference type="Gene3D" id="3.30.470.20">
    <property type="entry name" value="ATP-grasp fold, B domain"/>
    <property type="match status" value="1"/>
</dbReference>
<evidence type="ECO:0000256" key="1">
    <source>
        <dbReference type="ARBA" id="ARBA00023172"/>
    </source>
</evidence>
<dbReference type="Pfam" id="PF03199">
    <property type="entry name" value="GSH_synthase"/>
    <property type="match status" value="1"/>
</dbReference>
<keyword evidence="1" id="KW-0233">DNA recombination</keyword>
<dbReference type="Gene3D" id="1.10.443.10">
    <property type="entry name" value="Intergrase catalytic core"/>
    <property type="match status" value="1"/>
</dbReference>
<dbReference type="PANTHER" id="PTHR11130">
    <property type="entry name" value="GLUTATHIONE SYNTHETASE"/>
    <property type="match status" value="1"/>
</dbReference>
<reference evidence="5" key="1">
    <citation type="submission" date="2023-06" db="EMBL/GenBank/DDBJ databases">
        <title>Survivors Of The Sea: Transcriptome response of Skeletonema marinoi to long-term dormancy.</title>
        <authorList>
            <person name="Pinder M.I.M."/>
            <person name="Kourtchenko O."/>
            <person name="Robertson E.K."/>
            <person name="Larsson T."/>
            <person name="Maumus F."/>
            <person name="Osuna-Cruz C.M."/>
            <person name="Vancaester E."/>
            <person name="Stenow R."/>
            <person name="Vandepoele K."/>
            <person name="Ploug H."/>
            <person name="Bruchert V."/>
            <person name="Godhe A."/>
            <person name="Topel M."/>
        </authorList>
    </citation>
    <scope>NUCLEOTIDE SEQUENCE</scope>
    <source>
        <strain evidence="5">R05AC</strain>
    </source>
</reference>
<evidence type="ECO:0000259" key="4">
    <source>
        <dbReference type="Pfam" id="PF03199"/>
    </source>
</evidence>
<proteinExistence type="predicted"/>
<keyword evidence="3" id="KW-1133">Transmembrane helix</keyword>
<feature type="domain" description="Glutathione synthase substrate-binding" evidence="4">
    <location>
        <begin position="866"/>
        <end position="972"/>
    </location>
</feature>
<dbReference type="GO" id="GO:0015074">
    <property type="term" value="P:DNA integration"/>
    <property type="evidence" value="ECO:0007669"/>
    <property type="project" value="InterPro"/>
</dbReference>
<dbReference type="GO" id="GO:0005524">
    <property type="term" value="F:ATP binding"/>
    <property type="evidence" value="ECO:0007669"/>
    <property type="project" value="InterPro"/>
</dbReference>
<accession>A0AAD8Y3M6</accession>
<dbReference type="Pfam" id="PF03917">
    <property type="entry name" value="GSH_synth_ATP"/>
    <property type="match status" value="1"/>
</dbReference>
<dbReference type="InterPro" id="IPR013762">
    <property type="entry name" value="Integrase-like_cat_sf"/>
</dbReference>
<comment type="caution">
    <text evidence="5">The sequence shown here is derived from an EMBL/GenBank/DDBJ whole genome shotgun (WGS) entry which is preliminary data.</text>
</comment>